<evidence type="ECO:0000256" key="9">
    <source>
        <dbReference type="RuleBase" id="RU000461"/>
    </source>
</evidence>
<dbReference type="GO" id="GO:0016705">
    <property type="term" value="F:oxidoreductase activity, acting on paired donors, with incorporation or reduction of molecular oxygen"/>
    <property type="evidence" value="ECO:0007669"/>
    <property type="project" value="InterPro"/>
</dbReference>
<keyword evidence="5 9" id="KW-0560">Oxidoreductase</keyword>
<dbReference type="CDD" id="cd20625">
    <property type="entry name" value="CYP164-like"/>
    <property type="match status" value="1"/>
</dbReference>
<dbReference type="PROSITE" id="PS00086">
    <property type="entry name" value="CYTOCHROME_P450"/>
    <property type="match status" value="1"/>
</dbReference>
<dbReference type="PRINTS" id="PR00385">
    <property type="entry name" value="P450"/>
</dbReference>
<dbReference type="FunFam" id="1.10.630.10:FF:000018">
    <property type="entry name" value="Cytochrome P450 monooxygenase"/>
    <property type="match status" value="1"/>
</dbReference>
<evidence type="ECO:0000256" key="8">
    <source>
        <dbReference type="ARBA" id="ARBA00043906"/>
    </source>
</evidence>
<name>A0AA41YZ74_9HYPH</name>
<dbReference type="Pfam" id="PF00067">
    <property type="entry name" value="p450"/>
    <property type="match status" value="1"/>
</dbReference>
<comment type="cofactor">
    <cofactor evidence="1">
        <name>heme</name>
        <dbReference type="ChEBI" id="CHEBI:30413"/>
    </cofactor>
</comment>
<evidence type="ECO:0000256" key="2">
    <source>
        <dbReference type="ARBA" id="ARBA00010617"/>
    </source>
</evidence>
<evidence type="ECO:0000256" key="1">
    <source>
        <dbReference type="ARBA" id="ARBA00001971"/>
    </source>
</evidence>
<protein>
    <submittedName>
        <fullName evidence="10">Cytochrome P450</fullName>
    </submittedName>
</protein>
<evidence type="ECO:0000256" key="4">
    <source>
        <dbReference type="ARBA" id="ARBA00022723"/>
    </source>
</evidence>
<evidence type="ECO:0000256" key="6">
    <source>
        <dbReference type="ARBA" id="ARBA00023004"/>
    </source>
</evidence>
<proteinExistence type="inferred from homology"/>
<keyword evidence="7 9" id="KW-0503">Monooxygenase</keyword>
<evidence type="ECO:0000256" key="7">
    <source>
        <dbReference type="ARBA" id="ARBA00023033"/>
    </source>
</evidence>
<evidence type="ECO:0000256" key="3">
    <source>
        <dbReference type="ARBA" id="ARBA00022617"/>
    </source>
</evidence>
<comment type="function">
    <text evidence="8">Cytochromes P450 are a group of heme-thiolate monooxygenases. They oxidize a variety of structurally unrelated compounds, including steroids, fatty acids, and xenobiotics.</text>
</comment>
<evidence type="ECO:0000313" key="10">
    <source>
        <dbReference type="EMBL" id="MCW6509937.1"/>
    </source>
</evidence>
<keyword evidence="3 9" id="KW-0349">Heme</keyword>
<dbReference type="InterPro" id="IPR001128">
    <property type="entry name" value="Cyt_P450"/>
</dbReference>
<sequence length="419" mass="46736">MTLAAEELPVSLRIDAGARRVRLDPTDPAFVQDPYRAYAAIRAVCPFFFWEDYDHWCVTSHAEVGTLFRDRRFGRDLRHVATRTELGWPELPAHVARFYAFEDHSMLEREPPTHTRLRGLVNRAFVSRSVERLAPRIGALSHRLIDAIPTSGAFDLLPTFAEPIPVTVIAEMLGVPVADAPRLLDWSHKMVAMYQFGRTRAVEDDAVAATEAFVGYMRSVVARRRGQPGDDILSLLLAAEQDGDRLSEDELITNAILLLNAGHEATVHAIGNSVAFLLGGARPRQPWFATPERTAATVEELLRIAPPLHMFTRYALQPLEVDGVAFRTGDKIGLLIGAANHDPAVYEAPERFDPDRPSVPHVAFGAGIHFCIGAPLARLELQVALPILFERLPHLRLAETPRFADRYHFHGLEALRLQV</sequence>
<dbReference type="PANTHER" id="PTHR46696:SF1">
    <property type="entry name" value="CYTOCHROME P450 YJIB-RELATED"/>
    <property type="match status" value="1"/>
</dbReference>
<keyword evidence="4 9" id="KW-0479">Metal-binding</keyword>
<dbReference type="InterPro" id="IPR036396">
    <property type="entry name" value="Cyt_P450_sf"/>
</dbReference>
<dbReference type="SUPFAM" id="SSF48264">
    <property type="entry name" value="Cytochrome P450"/>
    <property type="match status" value="1"/>
</dbReference>
<dbReference type="InterPro" id="IPR002397">
    <property type="entry name" value="Cyt_P450_B"/>
</dbReference>
<keyword evidence="6 9" id="KW-0408">Iron</keyword>
<keyword evidence="11" id="KW-1185">Reference proteome</keyword>
<dbReference type="GO" id="GO:0005506">
    <property type="term" value="F:iron ion binding"/>
    <property type="evidence" value="ECO:0007669"/>
    <property type="project" value="InterPro"/>
</dbReference>
<dbReference type="EMBL" id="JAMOIM010000012">
    <property type="protein sequence ID" value="MCW6509937.1"/>
    <property type="molecule type" value="Genomic_DNA"/>
</dbReference>
<dbReference type="AlphaFoldDB" id="A0AA41YZ74"/>
<dbReference type="PRINTS" id="PR00359">
    <property type="entry name" value="BP450"/>
</dbReference>
<reference evidence="10" key="1">
    <citation type="submission" date="2022-05" db="EMBL/GenBank/DDBJ databases">
        <authorList>
            <person name="Pankratov T."/>
        </authorList>
    </citation>
    <scope>NUCLEOTIDE SEQUENCE</scope>
    <source>
        <strain evidence="10">BP6-180914</strain>
    </source>
</reference>
<dbReference type="RefSeq" id="WP_282586393.1">
    <property type="nucleotide sequence ID" value="NZ_JAMOIM010000012.1"/>
</dbReference>
<evidence type="ECO:0000313" key="11">
    <source>
        <dbReference type="Proteomes" id="UP001165667"/>
    </source>
</evidence>
<dbReference type="Gene3D" id="1.10.630.10">
    <property type="entry name" value="Cytochrome P450"/>
    <property type="match status" value="1"/>
</dbReference>
<organism evidence="10 11">
    <name type="scientific">Lichenifustis flavocetrariae</name>
    <dbReference type="NCBI Taxonomy" id="2949735"/>
    <lineage>
        <taxon>Bacteria</taxon>
        <taxon>Pseudomonadati</taxon>
        <taxon>Pseudomonadota</taxon>
        <taxon>Alphaproteobacteria</taxon>
        <taxon>Hyphomicrobiales</taxon>
        <taxon>Lichenihabitantaceae</taxon>
        <taxon>Lichenifustis</taxon>
    </lineage>
</organism>
<accession>A0AA41YZ74</accession>
<comment type="caution">
    <text evidence="10">The sequence shown here is derived from an EMBL/GenBank/DDBJ whole genome shotgun (WGS) entry which is preliminary data.</text>
</comment>
<gene>
    <name evidence="10" type="ORF">M8523_18110</name>
</gene>
<evidence type="ECO:0000256" key="5">
    <source>
        <dbReference type="ARBA" id="ARBA00023002"/>
    </source>
</evidence>
<comment type="similarity">
    <text evidence="2 9">Belongs to the cytochrome P450 family.</text>
</comment>
<dbReference type="GO" id="GO:0004497">
    <property type="term" value="F:monooxygenase activity"/>
    <property type="evidence" value="ECO:0007669"/>
    <property type="project" value="UniProtKB-KW"/>
</dbReference>
<dbReference type="PANTHER" id="PTHR46696">
    <property type="entry name" value="P450, PUTATIVE (EUROFUNG)-RELATED"/>
    <property type="match status" value="1"/>
</dbReference>
<dbReference type="GO" id="GO:0020037">
    <property type="term" value="F:heme binding"/>
    <property type="evidence" value="ECO:0007669"/>
    <property type="project" value="InterPro"/>
</dbReference>
<dbReference type="InterPro" id="IPR017972">
    <property type="entry name" value="Cyt_P450_CS"/>
</dbReference>
<dbReference type="Proteomes" id="UP001165667">
    <property type="component" value="Unassembled WGS sequence"/>
</dbReference>